<evidence type="ECO:0000313" key="1">
    <source>
        <dbReference type="EMBL" id="QNJ56904.1"/>
    </source>
</evidence>
<protein>
    <submittedName>
        <fullName evidence="1">Uncharacterized protein</fullName>
    </submittedName>
</protein>
<sequence length="118" mass="13557">MSVQLRQGKPVILRGCGWSHDRRIPYRVVAQLEERWLETPEASGSNPGIPALGGTMSNMMRMLRRPQCNRGCCGGEREREAQRPAERRRVQAEIDMETYDMTPDAEYAWLEYMSGIAR</sequence>
<dbReference type="KEGG" id="vg:63210844"/>
<dbReference type="RefSeq" id="YP_010014155.1">
    <property type="nucleotide sequence ID" value="NC_053516.1"/>
</dbReference>
<accession>A0A7G8LI32</accession>
<reference evidence="1 2" key="1">
    <citation type="submission" date="2020-06" db="EMBL/GenBank/DDBJ databases">
        <authorList>
            <person name="Spencer C.E."/>
            <person name="Frederick G.D."/>
            <person name="Baliraine F.N."/>
            <person name="Favela G."/>
            <person name="Farmer V."/>
            <person name="Galindo A."/>
            <person name="Garlena R.A."/>
            <person name="Russell D.A."/>
            <person name="Pope W.H."/>
            <person name="Jacobs-Sera D."/>
            <person name="Hatfull G.F."/>
        </authorList>
    </citation>
    <scope>NUCLEOTIDE SEQUENCE [LARGE SCALE GENOMIC DNA]</scope>
</reference>
<dbReference type="AntiFam" id="ANF00010">
    <property type="entry name" value="tRNA translation"/>
</dbReference>
<dbReference type="GeneID" id="63210844"/>
<name>A0A7G8LI32_9CAUD</name>
<organism evidence="1 2">
    <name type="scientific">Mycobacterium phage Reindeer</name>
    <dbReference type="NCBI Taxonomy" id="2762283"/>
    <lineage>
        <taxon>Viruses</taxon>
        <taxon>Duplodnaviria</taxon>
        <taxon>Heunggongvirae</taxon>
        <taxon>Uroviricota</taxon>
        <taxon>Caudoviricetes</taxon>
        <taxon>Vilmaviridae</taxon>
        <taxon>Mclasvirinae</taxon>
        <taxon>Bongovirus</taxon>
        <taxon>Bongovirus reindeer</taxon>
    </lineage>
</organism>
<dbReference type="EMBL" id="MT658803">
    <property type="protein sequence ID" value="QNJ56904.1"/>
    <property type="molecule type" value="Genomic_DNA"/>
</dbReference>
<proteinExistence type="predicted"/>
<dbReference type="Proteomes" id="UP000515841">
    <property type="component" value="Segment"/>
</dbReference>
<gene>
    <name evidence="1" type="primary">101</name>
    <name evidence="1" type="ORF">SEA_REINDEER_101</name>
</gene>
<evidence type="ECO:0000313" key="2">
    <source>
        <dbReference type="Proteomes" id="UP000515841"/>
    </source>
</evidence>
<keyword evidence="2" id="KW-1185">Reference proteome</keyword>